<evidence type="ECO:0000313" key="2">
    <source>
        <dbReference type="Proteomes" id="UP000766486"/>
    </source>
</evidence>
<keyword evidence="2" id="KW-1185">Reference proteome</keyword>
<reference evidence="1 2" key="1">
    <citation type="submission" date="2019-06" db="EMBL/GenBank/DDBJ databases">
        <authorList>
            <person name="Broberg M."/>
        </authorList>
    </citation>
    <scope>NUCLEOTIDE SEQUENCE [LARGE SCALE GENOMIC DNA]</scope>
</reference>
<protein>
    <submittedName>
        <fullName evidence="1">Uncharacterized protein</fullName>
    </submittedName>
</protein>
<gene>
    <name evidence="1" type="ORF">CLO192961_LOCUS252163</name>
</gene>
<accession>A0ABY6UER7</accession>
<sequence>MYLGSSPPKFDIKMVAVMLRQSIFKTIHMIYEVTKKRILSFLALSFDHLVELQQPFWVIHEQ</sequence>
<evidence type="ECO:0000313" key="1">
    <source>
        <dbReference type="EMBL" id="VUC29111.1"/>
    </source>
</evidence>
<proteinExistence type="predicted"/>
<dbReference type="EMBL" id="CABFNS010000798">
    <property type="protein sequence ID" value="VUC29111.1"/>
    <property type="molecule type" value="Genomic_DNA"/>
</dbReference>
<comment type="caution">
    <text evidence="1">The sequence shown here is derived from an EMBL/GenBank/DDBJ whole genome shotgun (WGS) entry which is preliminary data.</text>
</comment>
<dbReference type="Proteomes" id="UP000766486">
    <property type="component" value="Unassembled WGS sequence"/>
</dbReference>
<organism evidence="1 2">
    <name type="scientific">Bionectria ochroleuca</name>
    <name type="common">Gliocladium roseum</name>
    <dbReference type="NCBI Taxonomy" id="29856"/>
    <lineage>
        <taxon>Eukaryota</taxon>
        <taxon>Fungi</taxon>
        <taxon>Dikarya</taxon>
        <taxon>Ascomycota</taxon>
        <taxon>Pezizomycotina</taxon>
        <taxon>Sordariomycetes</taxon>
        <taxon>Hypocreomycetidae</taxon>
        <taxon>Hypocreales</taxon>
        <taxon>Bionectriaceae</taxon>
        <taxon>Clonostachys</taxon>
    </lineage>
</organism>
<name>A0ABY6UER7_BIOOC</name>